<dbReference type="OrthoDB" id="1493235at2"/>
<dbReference type="InterPro" id="IPR002059">
    <property type="entry name" value="CSP_DNA-bd"/>
</dbReference>
<name>A0A0P7BNK2_9BACT</name>
<keyword evidence="4" id="KW-1185">Reference proteome</keyword>
<dbReference type="InterPro" id="IPR011129">
    <property type="entry name" value="CSD"/>
</dbReference>
<dbReference type="SMART" id="SM00357">
    <property type="entry name" value="CSP"/>
    <property type="match status" value="1"/>
</dbReference>
<dbReference type="EMBL" id="LGTQ01000006">
    <property type="protein sequence ID" value="KPM48809.1"/>
    <property type="molecule type" value="Genomic_DNA"/>
</dbReference>
<comment type="caution">
    <text evidence="3">The sequence shown here is derived from an EMBL/GenBank/DDBJ whole genome shotgun (WGS) entry which is preliminary data.</text>
</comment>
<dbReference type="GO" id="GO:0005829">
    <property type="term" value="C:cytosol"/>
    <property type="evidence" value="ECO:0007669"/>
    <property type="project" value="UniProtKB-ARBA"/>
</dbReference>
<evidence type="ECO:0000313" key="4">
    <source>
        <dbReference type="Proteomes" id="UP000050454"/>
    </source>
</evidence>
<dbReference type="RefSeq" id="WP_055147190.1">
    <property type="nucleotide sequence ID" value="NZ_JXSZ01000006.1"/>
</dbReference>
<dbReference type="AlphaFoldDB" id="A0A0P7BNK2"/>
<keyword evidence="3" id="KW-0238">DNA-binding</keyword>
<feature type="domain" description="CSD" evidence="2">
    <location>
        <begin position="85"/>
        <end position="146"/>
    </location>
</feature>
<sequence>MAKSQETYSKKEKEKKKLRKRQDKAAKREERKANATSGSLDDMIAYVDEFGNIVDTPPDPTKKKKVKAENIEIGIPKKEEVDTDELKGRVDYFNYDRGYGFIKELNGNNKYFFHINNTLEEVDEGHLVSFELEKSDRGLNAINVKKAI</sequence>
<feature type="compositionally biased region" description="Basic and acidic residues" evidence="1">
    <location>
        <begin position="23"/>
        <end position="33"/>
    </location>
</feature>
<evidence type="ECO:0000313" key="3">
    <source>
        <dbReference type="EMBL" id="KPM48809.1"/>
    </source>
</evidence>
<protein>
    <submittedName>
        <fullName evidence="3">DNA-binding protein</fullName>
    </submittedName>
</protein>
<reference evidence="3 4" key="1">
    <citation type="submission" date="2015-07" db="EMBL/GenBank/DDBJ databases">
        <title>The draft genome sequence of Leadbetterella sp. JN14-9.</title>
        <authorList>
            <person name="Liu Y."/>
            <person name="Du J."/>
            <person name="Shao Z."/>
        </authorList>
    </citation>
    <scope>NUCLEOTIDE SEQUENCE [LARGE SCALE GENOMIC DNA]</scope>
    <source>
        <strain evidence="3 4">JN14-9</strain>
    </source>
</reference>
<proteinExistence type="predicted"/>
<dbReference type="Proteomes" id="UP000050454">
    <property type="component" value="Unassembled WGS sequence"/>
</dbReference>
<evidence type="ECO:0000256" key="1">
    <source>
        <dbReference type="SAM" id="MobiDB-lite"/>
    </source>
</evidence>
<feature type="compositionally biased region" description="Basic residues" evidence="1">
    <location>
        <begin position="13"/>
        <end position="22"/>
    </location>
</feature>
<dbReference type="Pfam" id="PF00313">
    <property type="entry name" value="CSD"/>
    <property type="match status" value="1"/>
</dbReference>
<accession>A0A0P7BNK2</accession>
<organism evidence="3 4">
    <name type="scientific">Jiulongibacter sediminis</name>
    <dbReference type="NCBI Taxonomy" id="1605367"/>
    <lineage>
        <taxon>Bacteria</taxon>
        <taxon>Pseudomonadati</taxon>
        <taxon>Bacteroidota</taxon>
        <taxon>Cytophagia</taxon>
        <taxon>Cytophagales</taxon>
        <taxon>Leadbetterellaceae</taxon>
        <taxon>Jiulongibacter</taxon>
    </lineage>
</organism>
<dbReference type="GO" id="GO:0003677">
    <property type="term" value="F:DNA binding"/>
    <property type="evidence" value="ECO:0007669"/>
    <property type="project" value="UniProtKB-KW"/>
</dbReference>
<dbReference type="Gene3D" id="2.40.50.140">
    <property type="entry name" value="Nucleic acid-binding proteins"/>
    <property type="match status" value="1"/>
</dbReference>
<dbReference type="PRINTS" id="PR00050">
    <property type="entry name" value="COLDSHOCK"/>
</dbReference>
<dbReference type="InterPro" id="IPR012340">
    <property type="entry name" value="NA-bd_OB-fold"/>
</dbReference>
<feature type="region of interest" description="Disordered" evidence="1">
    <location>
        <begin position="1"/>
        <end position="38"/>
    </location>
</feature>
<gene>
    <name evidence="3" type="ORF">AFM12_09545</name>
</gene>
<dbReference type="PROSITE" id="PS51857">
    <property type="entry name" value="CSD_2"/>
    <property type="match status" value="1"/>
</dbReference>
<dbReference type="STRING" id="1605367.AFM12_09545"/>
<dbReference type="SUPFAM" id="SSF50249">
    <property type="entry name" value="Nucleic acid-binding proteins"/>
    <property type="match status" value="1"/>
</dbReference>
<dbReference type="CDD" id="cd04458">
    <property type="entry name" value="CSP_CDS"/>
    <property type="match status" value="1"/>
</dbReference>
<evidence type="ECO:0000259" key="2">
    <source>
        <dbReference type="PROSITE" id="PS51857"/>
    </source>
</evidence>